<accession>A0A9W8YWC5</accession>
<evidence type="ECO:0000256" key="1">
    <source>
        <dbReference type="ARBA" id="ARBA00006484"/>
    </source>
</evidence>
<dbReference type="Proteomes" id="UP001140453">
    <property type="component" value="Unassembled WGS sequence"/>
</dbReference>
<dbReference type="GO" id="GO:0016616">
    <property type="term" value="F:oxidoreductase activity, acting on the CH-OH group of donors, NAD or NADP as acceptor"/>
    <property type="evidence" value="ECO:0007669"/>
    <property type="project" value="TreeGrafter"/>
</dbReference>
<protein>
    <recommendedName>
        <fullName evidence="5">Short-chain dehydrogenase</fullName>
    </recommendedName>
</protein>
<evidence type="ECO:0000256" key="2">
    <source>
        <dbReference type="ARBA" id="ARBA00022857"/>
    </source>
</evidence>
<dbReference type="PANTHER" id="PTHR42760:SF129">
    <property type="entry name" value="OXIDOREDUCTASE"/>
    <property type="match status" value="1"/>
</dbReference>
<keyword evidence="2" id="KW-0521">NADP</keyword>
<name>A0A9W8YWC5_9PEZI</name>
<proteinExistence type="inferred from homology"/>
<evidence type="ECO:0000313" key="3">
    <source>
        <dbReference type="EMBL" id="KAJ4391692.1"/>
    </source>
</evidence>
<dbReference type="InterPro" id="IPR002347">
    <property type="entry name" value="SDR_fam"/>
</dbReference>
<dbReference type="InterPro" id="IPR036291">
    <property type="entry name" value="NAD(P)-bd_dom_sf"/>
</dbReference>
<dbReference type="InterPro" id="IPR020904">
    <property type="entry name" value="Sc_DH/Rdtase_CS"/>
</dbReference>
<comment type="similarity">
    <text evidence="1">Belongs to the short-chain dehydrogenases/reductases (SDR) family.</text>
</comment>
<evidence type="ECO:0008006" key="5">
    <source>
        <dbReference type="Google" id="ProtNLM"/>
    </source>
</evidence>
<gene>
    <name evidence="3" type="ORF">N0V93_005312</name>
</gene>
<keyword evidence="4" id="KW-1185">Reference proteome</keyword>
<dbReference type="Pfam" id="PF13561">
    <property type="entry name" value="adh_short_C2"/>
    <property type="match status" value="1"/>
</dbReference>
<dbReference type="SUPFAM" id="SSF51735">
    <property type="entry name" value="NAD(P)-binding Rossmann-fold domains"/>
    <property type="match status" value="1"/>
</dbReference>
<dbReference type="PRINTS" id="PR00080">
    <property type="entry name" value="SDRFAMILY"/>
</dbReference>
<dbReference type="Gene3D" id="3.40.50.720">
    <property type="entry name" value="NAD(P)-binding Rossmann-like Domain"/>
    <property type="match status" value="1"/>
</dbReference>
<dbReference type="EMBL" id="JAPEVB010000003">
    <property type="protein sequence ID" value="KAJ4391692.1"/>
    <property type="molecule type" value="Genomic_DNA"/>
</dbReference>
<organism evidence="3 4">
    <name type="scientific">Gnomoniopsis smithogilvyi</name>
    <dbReference type="NCBI Taxonomy" id="1191159"/>
    <lineage>
        <taxon>Eukaryota</taxon>
        <taxon>Fungi</taxon>
        <taxon>Dikarya</taxon>
        <taxon>Ascomycota</taxon>
        <taxon>Pezizomycotina</taxon>
        <taxon>Sordariomycetes</taxon>
        <taxon>Sordariomycetidae</taxon>
        <taxon>Diaporthales</taxon>
        <taxon>Gnomoniaceae</taxon>
        <taxon>Gnomoniopsis</taxon>
    </lineage>
</organism>
<dbReference type="OrthoDB" id="47007at2759"/>
<comment type="caution">
    <text evidence="3">The sequence shown here is derived from an EMBL/GenBank/DDBJ whole genome shotgun (WGS) entry which is preliminary data.</text>
</comment>
<dbReference type="GO" id="GO:0030497">
    <property type="term" value="P:fatty acid elongation"/>
    <property type="evidence" value="ECO:0007669"/>
    <property type="project" value="TreeGrafter"/>
</dbReference>
<dbReference type="PRINTS" id="PR00081">
    <property type="entry name" value="GDHRDH"/>
</dbReference>
<dbReference type="AlphaFoldDB" id="A0A9W8YWC5"/>
<dbReference type="PROSITE" id="PS00061">
    <property type="entry name" value="ADH_SHORT"/>
    <property type="match status" value="1"/>
</dbReference>
<sequence>MVQPTPLHFLITGAGRGIGRGLTRLLLAKGHRVFLIDNNHSELSHTVATHLQPSYSEHAFQSSLTNIRNPSEIKSAVKEAATFFNNRLDVLINNAAFTGSIGAVSKFEDLSLDDWTTSLETNLTGPMLLSQACVPLLRANKAEGREHGGTIIHMSSTRARQSEPQSEAYAATKAGLIGLTHAMASSLAGDGITVNAILPGWINVMNESKDADEQGTRWDDGLSEEEHAWHFSGRVGKVEDVLGAVEFLARERFVNGTEIVLDGGVTRKMVYPE</sequence>
<evidence type="ECO:0000313" key="4">
    <source>
        <dbReference type="Proteomes" id="UP001140453"/>
    </source>
</evidence>
<reference evidence="3" key="1">
    <citation type="submission" date="2022-10" db="EMBL/GenBank/DDBJ databases">
        <title>Tapping the CABI collections for fungal endophytes: first genome assemblies for Collariella, Neodidymelliopsis, Ascochyta clinopodiicola, Didymella pomorum, Didymosphaeria variabile, Neocosmospora piperis and Neocucurbitaria cava.</title>
        <authorList>
            <person name="Hill R."/>
        </authorList>
    </citation>
    <scope>NUCLEOTIDE SEQUENCE</scope>
    <source>
        <strain evidence="3">IMI 355082</strain>
    </source>
</reference>
<dbReference type="PANTHER" id="PTHR42760">
    <property type="entry name" value="SHORT-CHAIN DEHYDROGENASES/REDUCTASES FAMILY MEMBER"/>
    <property type="match status" value="1"/>
</dbReference>